<name>A0A6J4QFY6_9ACTN</name>
<feature type="domain" description="NAD-dependent epimerase/dehydratase" evidence="2">
    <location>
        <begin position="3"/>
        <end position="218"/>
    </location>
</feature>
<dbReference type="EC" id="5.1.3.2" evidence="3"/>
<dbReference type="AlphaFoldDB" id="A0A6J4QFY6"/>
<evidence type="ECO:0000313" key="3">
    <source>
        <dbReference type="EMBL" id="CAA9443075.1"/>
    </source>
</evidence>
<organism evidence="3">
    <name type="scientific">uncultured Rubrobacteraceae bacterium</name>
    <dbReference type="NCBI Taxonomy" id="349277"/>
    <lineage>
        <taxon>Bacteria</taxon>
        <taxon>Bacillati</taxon>
        <taxon>Actinomycetota</taxon>
        <taxon>Rubrobacteria</taxon>
        <taxon>Rubrobacterales</taxon>
        <taxon>Rubrobacteraceae</taxon>
        <taxon>environmental samples</taxon>
    </lineage>
</organism>
<sequence length="304" mass="33449">MRVLVTGARGKVGKAAVAALMQAGHDVRATDVVPPTFERPEEGEPDYFQSQLTDAGDAFAVVRGAEAVVHAAAIPEPTRNPPHVVFHNNLMATFNVLEAAIRFGVPRFVNISSETVPGFFFPERDFLPDYVPVDEEHPIRPQDPYATAKYFGELLMDGAIRRSDIRCISIRPSWVQHEGNYERNLGPQVRDASVLSPNFWSYIDVYDLADAIVLAAESDLPGHEVFYIASPDNAGGRPFEQIVKEYYGDQVEIKTPLPREDASGISIAKAEKLLGYNPKRSWSDYLDENGKTKPGAGEGLFGTG</sequence>
<evidence type="ECO:0000259" key="2">
    <source>
        <dbReference type="Pfam" id="PF01370"/>
    </source>
</evidence>
<accession>A0A6J4QFY6</accession>
<reference evidence="3" key="1">
    <citation type="submission" date="2020-02" db="EMBL/GenBank/DDBJ databases">
        <authorList>
            <person name="Meier V. D."/>
        </authorList>
    </citation>
    <scope>NUCLEOTIDE SEQUENCE</scope>
    <source>
        <strain evidence="3">AVDCRST_MAG28</strain>
    </source>
</reference>
<feature type="region of interest" description="Disordered" evidence="1">
    <location>
        <begin position="285"/>
        <end position="304"/>
    </location>
</feature>
<gene>
    <name evidence="3" type="ORF">AVDCRST_MAG28-703</name>
</gene>
<protein>
    <submittedName>
        <fullName evidence="3">UDP-glucose 4-epimerase</fullName>
        <ecNumber evidence="3">5.1.3.2</ecNumber>
    </submittedName>
</protein>
<dbReference type="SUPFAM" id="SSF51735">
    <property type="entry name" value="NAD(P)-binding Rossmann-fold domains"/>
    <property type="match status" value="1"/>
</dbReference>
<dbReference type="EMBL" id="CADCVE010000015">
    <property type="protein sequence ID" value="CAA9443075.1"/>
    <property type="molecule type" value="Genomic_DNA"/>
</dbReference>
<proteinExistence type="predicted"/>
<dbReference type="GO" id="GO:0003978">
    <property type="term" value="F:UDP-glucose 4-epimerase activity"/>
    <property type="evidence" value="ECO:0007669"/>
    <property type="project" value="UniProtKB-EC"/>
</dbReference>
<dbReference type="Pfam" id="PF01370">
    <property type="entry name" value="Epimerase"/>
    <property type="match status" value="1"/>
</dbReference>
<dbReference type="InterPro" id="IPR001509">
    <property type="entry name" value="Epimerase_deHydtase"/>
</dbReference>
<dbReference type="CDD" id="cd08946">
    <property type="entry name" value="SDR_e"/>
    <property type="match status" value="1"/>
</dbReference>
<dbReference type="InterPro" id="IPR036291">
    <property type="entry name" value="NAD(P)-bd_dom_sf"/>
</dbReference>
<dbReference type="Gene3D" id="3.40.50.720">
    <property type="entry name" value="NAD(P)-binding Rossmann-like Domain"/>
    <property type="match status" value="1"/>
</dbReference>
<evidence type="ECO:0000256" key="1">
    <source>
        <dbReference type="SAM" id="MobiDB-lite"/>
    </source>
</evidence>
<dbReference type="PANTHER" id="PTHR43245">
    <property type="entry name" value="BIFUNCTIONAL POLYMYXIN RESISTANCE PROTEIN ARNA"/>
    <property type="match status" value="1"/>
</dbReference>
<dbReference type="InterPro" id="IPR050177">
    <property type="entry name" value="Lipid_A_modif_metabolic_enz"/>
</dbReference>
<keyword evidence="3" id="KW-0413">Isomerase</keyword>
<dbReference type="PANTHER" id="PTHR43245:SF55">
    <property type="entry name" value="NAD(P)-BINDING DOMAIN-CONTAINING PROTEIN"/>
    <property type="match status" value="1"/>
</dbReference>